<gene>
    <name evidence="2" type="ordered locus">DEFDS_1168</name>
</gene>
<dbReference type="KEGG" id="ddf:DEFDS_1168"/>
<dbReference type="InterPro" id="IPR013429">
    <property type="entry name" value="Regulatory_FmdB_Zinc_ribbon"/>
</dbReference>
<dbReference type="Proteomes" id="UP000001520">
    <property type="component" value="Chromosome"/>
</dbReference>
<evidence type="ECO:0000313" key="3">
    <source>
        <dbReference type="Proteomes" id="UP000001520"/>
    </source>
</evidence>
<evidence type="ECO:0000259" key="1">
    <source>
        <dbReference type="SMART" id="SM00834"/>
    </source>
</evidence>
<sequence>MPIYEYKCKDCGKQFTKLVFKLDEEVECPSCKSKNVEKMISTISSISGGSGSSCSGGPSGFS</sequence>
<dbReference type="Pfam" id="PF09723">
    <property type="entry name" value="Zn_ribbon_8"/>
    <property type="match status" value="1"/>
</dbReference>
<dbReference type="PANTHER" id="PTHR34404:SF3">
    <property type="entry name" value="REGULATORY PROTEIN, FMDB FAMILY"/>
    <property type="match status" value="1"/>
</dbReference>
<feature type="domain" description="Putative regulatory protein FmdB zinc ribbon" evidence="1">
    <location>
        <begin position="1"/>
        <end position="41"/>
    </location>
</feature>
<dbReference type="SMART" id="SM00834">
    <property type="entry name" value="CxxC_CXXC_SSSS"/>
    <property type="match status" value="1"/>
</dbReference>
<dbReference type="RefSeq" id="WP_013007884.1">
    <property type="nucleotide sequence ID" value="NC_013939.1"/>
</dbReference>
<dbReference type="PANTHER" id="PTHR34404">
    <property type="entry name" value="REGULATORY PROTEIN, FMDB FAMILY"/>
    <property type="match status" value="1"/>
</dbReference>
<evidence type="ECO:0000313" key="2">
    <source>
        <dbReference type="EMBL" id="BAI80637.1"/>
    </source>
</evidence>
<reference evidence="2 3" key="1">
    <citation type="journal article" date="2010" name="DNA Res.">
        <title>Bacterial lifestyle in a deep-sea hydrothermal vent chimney revealed by the genome sequence of the thermophilic bacterium Deferribacter desulfuricans SSM1.</title>
        <authorList>
            <person name="Takaki Y."/>
            <person name="Shimamura S."/>
            <person name="Nakagawa S."/>
            <person name="Fukuhara Y."/>
            <person name="Horikawa H."/>
            <person name="Ankai A."/>
            <person name="Harada T."/>
            <person name="Hosoyama A."/>
            <person name="Oguchi A."/>
            <person name="Fukui S."/>
            <person name="Fujita N."/>
            <person name="Takami H."/>
            <person name="Takai K."/>
        </authorList>
    </citation>
    <scope>NUCLEOTIDE SEQUENCE [LARGE SCALE GENOMIC DNA]</scope>
    <source>
        <strain evidence="3">DSM 14783 / JCM 11476 / NBRC 101012 / SSM1</strain>
    </source>
</reference>
<name>D3PDG4_DEFDS</name>
<organism evidence="2 3">
    <name type="scientific">Deferribacter desulfuricans (strain DSM 14783 / JCM 11476 / NBRC 101012 / SSM1)</name>
    <dbReference type="NCBI Taxonomy" id="639282"/>
    <lineage>
        <taxon>Bacteria</taxon>
        <taxon>Pseudomonadati</taxon>
        <taxon>Deferribacterota</taxon>
        <taxon>Deferribacteres</taxon>
        <taxon>Deferribacterales</taxon>
        <taxon>Deferribacteraceae</taxon>
        <taxon>Deferribacter</taxon>
    </lineage>
</organism>
<dbReference type="EMBL" id="AP011529">
    <property type="protein sequence ID" value="BAI80637.1"/>
    <property type="molecule type" value="Genomic_DNA"/>
</dbReference>
<dbReference type="HOGENOM" id="CLU_136025_4_0_0"/>
<dbReference type="STRING" id="639282.DEFDS_1168"/>
<proteinExistence type="predicted"/>
<dbReference type="eggNOG" id="COG2331">
    <property type="taxonomic scope" value="Bacteria"/>
</dbReference>
<dbReference type="NCBIfam" id="TIGR02605">
    <property type="entry name" value="CxxC_CxxC_SSSS"/>
    <property type="match status" value="1"/>
</dbReference>
<dbReference type="Gene3D" id="2.20.28.30">
    <property type="entry name" value="RNA polymerase ii, chain L"/>
    <property type="match status" value="1"/>
</dbReference>
<accession>D3PDG4</accession>
<dbReference type="AlphaFoldDB" id="D3PDG4"/>
<keyword evidence="3" id="KW-1185">Reference proteome</keyword>
<dbReference type="OrthoDB" id="9813321at2"/>
<protein>
    <recommendedName>
        <fullName evidence="1">Putative regulatory protein FmdB zinc ribbon domain-containing protein</fullName>
    </recommendedName>
</protein>